<proteinExistence type="predicted"/>
<reference evidence="1 2" key="1">
    <citation type="journal article" date="2016" name="Nat. Commun.">
        <title>Thousands of microbial genomes shed light on interconnected biogeochemical processes in an aquifer system.</title>
        <authorList>
            <person name="Anantharaman K."/>
            <person name="Brown C.T."/>
            <person name="Hug L.A."/>
            <person name="Sharon I."/>
            <person name="Castelle C.J."/>
            <person name="Probst A.J."/>
            <person name="Thomas B.C."/>
            <person name="Singh A."/>
            <person name="Wilkins M.J."/>
            <person name="Karaoz U."/>
            <person name="Brodie E.L."/>
            <person name="Williams K.H."/>
            <person name="Hubbard S.S."/>
            <person name="Banfield J.F."/>
        </authorList>
    </citation>
    <scope>NUCLEOTIDE SEQUENCE [LARGE SCALE GENOMIC DNA]</scope>
</reference>
<evidence type="ECO:0000313" key="2">
    <source>
        <dbReference type="Proteomes" id="UP000178700"/>
    </source>
</evidence>
<dbReference type="Proteomes" id="UP000178700">
    <property type="component" value="Unassembled WGS sequence"/>
</dbReference>
<dbReference type="AlphaFoldDB" id="A0A1F6V5G9"/>
<accession>A0A1F6V5G9</accession>
<comment type="caution">
    <text evidence="1">The sequence shown here is derived from an EMBL/GenBank/DDBJ whole genome shotgun (WGS) entry which is preliminary data.</text>
</comment>
<sequence length="212" mass="24462">MLEYRGKPTKIDPIHERNCIVDYLSQTWSVPTKDKNLPELVDTILARSIDYGIYWHEQDTKKSVDKFLGICNDTLKELKYNGTKITTEFKPREGIEYILNFEVQIKQLKAELRPYFGKNISPKKAKSKPCFTGAKIDPPGRPNFPDTLCPTWVKYYKERRQSSLEIMMSAIFAHGEYLGIQVVMDEYGYCGSELTPKIADEFKAAMKTVSKK</sequence>
<gene>
    <name evidence="1" type="ORF">A2642_02160</name>
</gene>
<protein>
    <submittedName>
        <fullName evidence="1">Uncharacterized protein</fullName>
    </submittedName>
</protein>
<evidence type="ECO:0000313" key="1">
    <source>
        <dbReference type="EMBL" id="OGI64674.1"/>
    </source>
</evidence>
<name>A0A1F6V5G9_9BACT</name>
<dbReference type="EMBL" id="MFTJ01000043">
    <property type="protein sequence ID" value="OGI64674.1"/>
    <property type="molecule type" value="Genomic_DNA"/>
</dbReference>
<organism evidence="1 2">
    <name type="scientific">Candidatus Nomurabacteria bacterium RIFCSPHIGHO2_01_FULL_39_10</name>
    <dbReference type="NCBI Taxonomy" id="1801733"/>
    <lineage>
        <taxon>Bacteria</taxon>
        <taxon>Candidatus Nomuraibacteriota</taxon>
    </lineage>
</organism>